<reference evidence="2 3" key="1">
    <citation type="submission" date="2024-01" db="EMBL/GenBank/DDBJ databases">
        <authorList>
            <person name="Alioto T."/>
            <person name="Alioto T."/>
            <person name="Gomez Garrido J."/>
        </authorList>
    </citation>
    <scope>NUCLEOTIDE SEQUENCE [LARGE SCALE GENOMIC DNA]</scope>
</reference>
<protein>
    <submittedName>
        <fullName evidence="2">Uncharacterized protein</fullName>
    </submittedName>
</protein>
<accession>A0AAV1NMZ6</accession>
<name>A0AAV1NMZ6_SCOSC</name>
<feature type="compositionally biased region" description="Polar residues" evidence="1">
    <location>
        <begin position="75"/>
        <end position="84"/>
    </location>
</feature>
<organism evidence="2 3">
    <name type="scientific">Scomber scombrus</name>
    <name type="common">Atlantic mackerel</name>
    <name type="synonym">Scomber vernalis</name>
    <dbReference type="NCBI Taxonomy" id="13677"/>
    <lineage>
        <taxon>Eukaryota</taxon>
        <taxon>Metazoa</taxon>
        <taxon>Chordata</taxon>
        <taxon>Craniata</taxon>
        <taxon>Vertebrata</taxon>
        <taxon>Euteleostomi</taxon>
        <taxon>Actinopterygii</taxon>
        <taxon>Neopterygii</taxon>
        <taxon>Teleostei</taxon>
        <taxon>Neoteleostei</taxon>
        <taxon>Acanthomorphata</taxon>
        <taxon>Pelagiaria</taxon>
        <taxon>Scombriformes</taxon>
        <taxon>Scombridae</taxon>
        <taxon>Scomber</taxon>
    </lineage>
</organism>
<sequence>MFLLNGRKEGTLSLKCRLMEQNECYISAKVILLGYYTLLDCCLNPDLNEEVARAVHPPPADRAPVSFHHLPSHSDGATEQTGPSLCSGDMEASGAPGPDGRHNDVGGQIFQLKGTKTQLTAAVLKLRHRHHL</sequence>
<gene>
    <name evidence="2" type="ORF">FSCOSCO3_A012920</name>
</gene>
<evidence type="ECO:0000313" key="3">
    <source>
        <dbReference type="Proteomes" id="UP001314229"/>
    </source>
</evidence>
<dbReference type="Proteomes" id="UP001314229">
    <property type="component" value="Unassembled WGS sequence"/>
</dbReference>
<proteinExistence type="predicted"/>
<feature type="region of interest" description="Disordered" evidence="1">
    <location>
        <begin position="62"/>
        <end position="103"/>
    </location>
</feature>
<dbReference type="EMBL" id="CAWUFR010000047">
    <property type="protein sequence ID" value="CAK6960900.1"/>
    <property type="molecule type" value="Genomic_DNA"/>
</dbReference>
<comment type="caution">
    <text evidence="2">The sequence shown here is derived from an EMBL/GenBank/DDBJ whole genome shotgun (WGS) entry which is preliminary data.</text>
</comment>
<keyword evidence="3" id="KW-1185">Reference proteome</keyword>
<evidence type="ECO:0000256" key="1">
    <source>
        <dbReference type="SAM" id="MobiDB-lite"/>
    </source>
</evidence>
<dbReference type="AlphaFoldDB" id="A0AAV1NMZ6"/>
<evidence type="ECO:0000313" key="2">
    <source>
        <dbReference type="EMBL" id="CAK6960900.1"/>
    </source>
</evidence>